<evidence type="ECO:0000313" key="4">
    <source>
        <dbReference type="EMBL" id="OQR97804.1"/>
    </source>
</evidence>
<dbReference type="GO" id="GO:0005737">
    <property type="term" value="C:cytoplasm"/>
    <property type="evidence" value="ECO:0007669"/>
    <property type="project" value="TreeGrafter"/>
</dbReference>
<evidence type="ECO:0000256" key="1">
    <source>
        <dbReference type="ARBA" id="ARBA00022614"/>
    </source>
</evidence>
<keyword evidence="2" id="KW-0677">Repeat</keyword>
<dbReference type="Pfam" id="PF13855">
    <property type="entry name" value="LRR_8"/>
    <property type="match status" value="1"/>
</dbReference>
<name>A0A1V9ZIJ4_ACHHY</name>
<dbReference type="InterPro" id="IPR001611">
    <property type="entry name" value="Leu-rich_rpt"/>
</dbReference>
<accession>A0A1V9ZIJ4</accession>
<sequence length="637" mass="68887">MAAQLRVLDMEALRILVTEDNSSKYAVDAHHRGLERLGDLSGMPKLYSLDVSFNEIKVLENLHTAKDLRELKAYNNKLTQASGLKGNQNLEILVLSDNAIEEMPGDLTALFKLKTLQLHGNRIARIDHLKACRHLTYLDLSRNRISGVMATGLQTLAALEYLNLSDNELTSIGNVENLKKLEEINVAGNKLTSLGGVYPTSLTVLRVDRNRISDITALPVLAALTELYLQGNAIDDVSVLVDRAPVLETLDIRNNRVRSTADLRALQAYATLEDLWLRGNPCTLSETYLVDVLDFVPTLQFLDDLTPQRIRDCPNPAKLVQDMASRPSTPGRPATPALSRPTSAGGTRPSTADGRPLMSRPSSRAGAPTKMLSPADVDKAQNEVRDRLEKLKQMMAALCGEPAATYNATAKPVTSSSAGIVAPTNAVALIKSTEVLPKGSQEVMEVHDSSVATTKSTEKPSKSLREGTARTGATVATESTERSVTNAVSVAGGADDPKAAVRPVTTTPRKAVSATTSPRPQTTPKQTHDMGTDPLEGNAIPIRTPATVTPRREAGNQSALDKAPASVEEAMKQELLARLVEVDDIVLDEAPVEISPRVDLGRRAECRDRPTAAERTGFRLFRIPASAKRFMQSTVAT</sequence>
<dbReference type="PANTHER" id="PTHR15454">
    <property type="entry name" value="NISCHARIN RELATED"/>
    <property type="match status" value="1"/>
</dbReference>
<dbReference type="SMART" id="SM00364">
    <property type="entry name" value="LRR_BAC"/>
    <property type="match status" value="6"/>
</dbReference>
<dbReference type="SMART" id="SM00369">
    <property type="entry name" value="LRR_TYP"/>
    <property type="match status" value="6"/>
</dbReference>
<evidence type="ECO:0000256" key="3">
    <source>
        <dbReference type="SAM" id="MobiDB-lite"/>
    </source>
</evidence>
<feature type="region of interest" description="Disordered" evidence="3">
    <location>
        <begin position="440"/>
        <end position="540"/>
    </location>
</feature>
<proteinExistence type="predicted"/>
<dbReference type="STRING" id="1202772.A0A1V9ZIJ4"/>
<dbReference type="PROSITE" id="PS51450">
    <property type="entry name" value="LRR"/>
    <property type="match status" value="5"/>
</dbReference>
<dbReference type="InterPro" id="IPR032675">
    <property type="entry name" value="LRR_dom_sf"/>
</dbReference>
<feature type="region of interest" description="Disordered" evidence="3">
    <location>
        <begin position="320"/>
        <end position="378"/>
    </location>
</feature>
<keyword evidence="5" id="KW-1185">Reference proteome</keyword>
<dbReference type="PRINTS" id="PR00019">
    <property type="entry name" value="LEURICHRPT"/>
</dbReference>
<feature type="compositionally biased region" description="Basic and acidic residues" evidence="3">
    <location>
        <begin position="456"/>
        <end position="468"/>
    </location>
</feature>
<dbReference type="EMBL" id="JNBR01000096">
    <property type="protein sequence ID" value="OQR97804.1"/>
    <property type="molecule type" value="Genomic_DNA"/>
</dbReference>
<keyword evidence="1" id="KW-0433">Leucine-rich repeat</keyword>
<evidence type="ECO:0000256" key="2">
    <source>
        <dbReference type="ARBA" id="ARBA00022737"/>
    </source>
</evidence>
<evidence type="ECO:0000313" key="5">
    <source>
        <dbReference type="Proteomes" id="UP000243579"/>
    </source>
</evidence>
<dbReference type="InterPro" id="IPR003591">
    <property type="entry name" value="Leu-rich_rpt_typical-subtyp"/>
</dbReference>
<comment type="caution">
    <text evidence="4">The sequence shown here is derived from an EMBL/GenBank/DDBJ whole genome shotgun (WGS) entry which is preliminary data.</text>
</comment>
<reference evidence="4 5" key="1">
    <citation type="journal article" date="2014" name="Genome Biol. Evol.">
        <title>The secreted proteins of Achlya hypogyna and Thraustotheca clavata identify the ancestral oomycete secretome and reveal gene acquisitions by horizontal gene transfer.</title>
        <authorList>
            <person name="Misner I."/>
            <person name="Blouin N."/>
            <person name="Leonard G."/>
            <person name="Richards T.A."/>
            <person name="Lane C.E."/>
        </authorList>
    </citation>
    <scope>NUCLEOTIDE SEQUENCE [LARGE SCALE GENOMIC DNA]</scope>
    <source>
        <strain evidence="4 5">ATCC 48635</strain>
    </source>
</reference>
<feature type="compositionally biased region" description="Polar residues" evidence="3">
    <location>
        <begin position="474"/>
        <end position="488"/>
    </location>
</feature>
<protein>
    <submittedName>
        <fullName evidence="4">Protein phosphatase 1 regulatory subunit 7</fullName>
    </submittedName>
</protein>
<dbReference type="Gene3D" id="3.80.10.10">
    <property type="entry name" value="Ribonuclease Inhibitor"/>
    <property type="match status" value="3"/>
</dbReference>
<dbReference type="SMART" id="SM00365">
    <property type="entry name" value="LRR_SD22"/>
    <property type="match status" value="7"/>
</dbReference>
<dbReference type="SUPFAM" id="SSF52058">
    <property type="entry name" value="L domain-like"/>
    <property type="match status" value="1"/>
</dbReference>
<gene>
    <name evidence="4" type="ORF">ACHHYP_10045</name>
</gene>
<dbReference type="OrthoDB" id="1574204at2759"/>
<dbReference type="Proteomes" id="UP000243579">
    <property type="component" value="Unassembled WGS sequence"/>
</dbReference>
<feature type="compositionally biased region" description="Polar residues" evidence="3">
    <location>
        <begin position="504"/>
        <end position="525"/>
    </location>
</feature>
<dbReference type="AlphaFoldDB" id="A0A1V9ZIJ4"/>
<organism evidence="4 5">
    <name type="scientific">Achlya hypogyna</name>
    <name type="common">Oomycete</name>
    <name type="synonym">Protoachlya hypogyna</name>
    <dbReference type="NCBI Taxonomy" id="1202772"/>
    <lineage>
        <taxon>Eukaryota</taxon>
        <taxon>Sar</taxon>
        <taxon>Stramenopiles</taxon>
        <taxon>Oomycota</taxon>
        <taxon>Saprolegniomycetes</taxon>
        <taxon>Saprolegniales</taxon>
        <taxon>Achlyaceae</taxon>
        <taxon>Achlya</taxon>
    </lineage>
</organism>
<feature type="compositionally biased region" description="Polar residues" evidence="3">
    <location>
        <begin position="340"/>
        <end position="350"/>
    </location>
</feature>